<evidence type="ECO:0008006" key="3">
    <source>
        <dbReference type="Google" id="ProtNLM"/>
    </source>
</evidence>
<proteinExistence type="predicted"/>
<reference evidence="2" key="1">
    <citation type="submission" date="2018-07" db="EMBL/GenBank/DDBJ databases">
        <title>First detection and characterization of a blaCTX-M-14/erm(B)-carrying IncI1 plasmid from an E. coli clinical isolate in Uruguay.</title>
        <authorList>
            <person name="Di Pilato V."/>
            <person name="Papa R."/>
            <person name="Chiarelli A."/>
            <person name="Garcia Fulgueiras V."/>
            <person name="Pallecchi L."/>
            <person name="Vignoli R."/>
        </authorList>
    </citation>
    <scope>NUCLEOTIDE SEQUENCE</scope>
    <source>
        <strain evidence="2">EC07</strain>
        <plasmid evidence="2">pUR-EC07</plasmid>
    </source>
</reference>
<feature type="transmembrane region" description="Helical" evidence="1">
    <location>
        <begin position="29"/>
        <end position="62"/>
    </location>
</feature>
<keyword evidence="1" id="KW-0812">Transmembrane</keyword>
<dbReference type="SUPFAM" id="SSF52540">
    <property type="entry name" value="P-loop containing nucleoside triphosphate hydrolases"/>
    <property type="match status" value="1"/>
</dbReference>
<dbReference type="AlphaFoldDB" id="A0A385EP95"/>
<organism evidence="2">
    <name type="scientific">Escherichia coli</name>
    <dbReference type="NCBI Taxonomy" id="562"/>
    <lineage>
        <taxon>Bacteria</taxon>
        <taxon>Pseudomonadati</taxon>
        <taxon>Pseudomonadota</taxon>
        <taxon>Gammaproteobacteria</taxon>
        <taxon>Enterobacterales</taxon>
        <taxon>Enterobacteriaceae</taxon>
        <taxon>Escherichia</taxon>
    </lineage>
</organism>
<feature type="transmembrane region" description="Helical" evidence="1">
    <location>
        <begin position="360"/>
        <end position="378"/>
    </location>
</feature>
<dbReference type="InterPro" id="IPR027417">
    <property type="entry name" value="P-loop_NTPase"/>
</dbReference>
<dbReference type="EMBL" id="MH674341">
    <property type="protein sequence ID" value="AXQ87268.1"/>
    <property type="molecule type" value="Genomic_DNA"/>
</dbReference>
<keyword evidence="2" id="KW-0614">Plasmid</keyword>
<name>A0A385EP95_ECOLX</name>
<evidence type="ECO:0000313" key="2">
    <source>
        <dbReference type="EMBL" id="AXQ87268.1"/>
    </source>
</evidence>
<accession>A0A385EP95</accession>
<geneLocation type="plasmid" evidence="2">
    <name>pUR-EC07</name>
</geneLocation>
<evidence type="ECO:0000256" key="1">
    <source>
        <dbReference type="SAM" id="Phobius"/>
    </source>
</evidence>
<sequence length="381" mass="43518">MSEHRVNPELLHRTAWGNPVWNALQSLNIYGFCLVASLVASFIWPLALPACLLFTLITMLVFSLQRWRCPLRMPMTLECADPSQDRMIKRSLFSFWPTLFQYEVILESPASGIFYVGYQRVRDIGRELWLSMDDLTRHIMFFATTGGGKTETIFAWAINPLCWARGFTLVDGKAQNDTARTIWYLARRFGREDDVEVINFMNGGKSRSEIILSGEKTRPQSNTWNPFCYSTEAFTAETMQSMLPQNVQGGEWQSRAIAMNKALVFGTKFWCVREGKTMSLQMLREHMTLEGMAKLYCRGSMISGRKKLSHRYVTTFRTFPVSTCRWSGHHQPGRKNPENNMLISPGSFLKLSAHSRKHSGIFLLKIPVISISVTAFTATGF</sequence>
<keyword evidence="1" id="KW-0472">Membrane</keyword>
<protein>
    <recommendedName>
        <fullName evidence="3">Conjugal transfer protein TrbC</fullName>
    </recommendedName>
</protein>
<keyword evidence="1" id="KW-1133">Transmembrane helix</keyword>